<dbReference type="InterPro" id="IPR050631">
    <property type="entry name" value="PheA/TfdB_FAD_monoxygenase"/>
</dbReference>
<evidence type="ECO:0000256" key="1">
    <source>
        <dbReference type="ARBA" id="ARBA00023002"/>
    </source>
</evidence>
<dbReference type="AlphaFoldDB" id="A0A4P6KIM7"/>
<dbReference type="KEGG" id="ltr:EVS81_14320"/>
<evidence type="ECO:0000313" key="4">
    <source>
        <dbReference type="Proteomes" id="UP000289260"/>
    </source>
</evidence>
<dbReference type="InterPro" id="IPR002938">
    <property type="entry name" value="FAD-bd"/>
</dbReference>
<protein>
    <submittedName>
        <fullName evidence="3">FAD-dependent monooxygenase</fullName>
    </submittedName>
</protein>
<dbReference type="PRINTS" id="PR00420">
    <property type="entry name" value="RNGMNOXGNASE"/>
</dbReference>
<organism evidence="3 4">
    <name type="scientific">Leucobacter triazinivorans</name>
    <dbReference type="NCBI Taxonomy" id="1784719"/>
    <lineage>
        <taxon>Bacteria</taxon>
        <taxon>Bacillati</taxon>
        <taxon>Actinomycetota</taxon>
        <taxon>Actinomycetes</taxon>
        <taxon>Micrococcales</taxon>
        <taxon>Microbacteriaceae</taxon>
        <taxon>Leucobacter</taxon>
    </lineage>
</organism>
<dbReference type="PANTHER" id="PTHR43476:SF3">
    <property type="entry name" value="FAD-BINDING MONOOXYGENASE"/>
    <property type="match status" value="1"/>
</dbReference>
<dbReference type="InterPro" id="IPR036188">
    <property type="entry name" value="FAD/NAD-bd_sf"/>
</dbReference>
<proteinExistence type="predicted"/>
<sequence length="404" mass="41621">MRAATHEVAVVGAGPTGLCLAAELARRGVDVVVLERRSAPEPGTRAIGVHPPALAALAPSGAAERILAEAARIPRGIARSGGRAIGEVRFDRLGGPFPFVAAVPQAVTEAAVSAGSPEPMRGAEVLGVVEQPGGALLRARVGTEDTEVRARAVVVAAGAAGRGLVLPRLSGSARACADRYLMADLADAPGQPADTAIVTLDAHGVLESFPLPGGGRRLVAWDAGGADSSRTAVSHEQHADRLRRAVTERTGDVGLAARVQSATAFGIRRSLLHRMRAGRVFAIGDTAHEVSPIGGQGMNLGLLDAVTLAPLLARWLRRTEGDPEPERVLARWEHRRLASARTAARLAGLNTALGRARSPHSHAALIAAISVAAAGPLVRLAARAYAMGFDRDAPRAARRGAAGV</sequence>
<dbReference type="GO" id="GO:0019622">
    <property type="term" value="P:3-(3-hydroxy)phenylpropionate catabolic process"/>
    <property type="evidence" value="ECO:0007669"/>
    <property type="project" value="TreeGrafter"/>
</dbReference>
<name>A0A4P6KIM7_9MICO</name>
<keyword evidence="1" id="KW-0560">Oxidoreductase</keyword>
<dbReference type="SUPFAM" id="SSF51905">
    <property type="entry name" value="FAD/NAD(P)-binding domain"/>
    <property type="match status" value="1"/>
</dbReference>
<dbReference type="RefSeq" id="WP_130110971.1">
    <property type="nucleotide sequence ID" value="NZ_CP035806.1"/>
</dbReference>
<keyword evidence="3" id="KW-0503">Monooxygenase</keyword>
<dbReference type="EMBL" id="CP035806">
    <property type="protein sequence ID" value="QBE49858.1"/>
    <property type="molecule type" value="Genomic_DNA"/>
</dbReference>
<reference evidence="3 4" key="1">
    <citation type="submission" date="2019-02" db="EMBL/GenBank/DDBJ databases">
        <authorList>
            <person name="Sun L."/>
            <person name="Pan D."/>
            <person name="Wu X."/>
        </authorList>
    </citation>
    <scope>NUCLEOTIDE SEQUENCE [LARGE SCALE GENOMIC DNA]</scope>
    <source>
        <strain evidence="3 4">JW-1</strain>
    </source>
</reference>
<feature type="domain" description="FAD-binding" evidence="2">
    <location>
        <begin position="7"/>
        <end position="344"/>
    </location>
</feature>
<dbReference type="Proteomes" id="UP000289260">
    <property type="component" value="Chromosome"/>
</dbReference>
<dbReference type="PANTHER" id="PTHR43476">
    <property type="entry name" value="3-(3-HYDROXY-PHENYL)PROPIONATE/3-HYDROXYCINNAMIC ACID HYDROXYLASE"/>
    <property type="match status" value="1"/>
</dbReference>
<keyword evidence="4" id="KW-1185">Reference proteome</keyword>
<dbReference type="GO" id="GO:0071949">
    <property type="term" value="F:FAD binding"/>
    <property type="evidence" value="ECO:0007669"/>
    <property type="project" value="InterPro"/>
</dbReference>
<dbReference type="Gene3D" id="3.50.50.60">
    <property type="entry name" value="FAD/NAD(P)-binding domain"/>
    <property type="match status" value="1"/>
</dbReference>
<dbReference type="Pfam" id="PF01494">
    <property type="entry name" value="FAD_binding_3"/>
    <property type="match status" value="1"/>
</dbReference>
<evidence type="ECO:0000259" key="2">
    <source>
        <dbReference type="Pfam" id="PF01494"/>
    </source>
</evidence>
<gene>
    <name evidence="3" type="ORF">EVS81_14320</name>
</gene>
<dbReference type="OrthoDB" id="4246007at2"/>
<accession>A0A4P6KIM7</accession>
<evidence type="ECO:0000313" key="3">
    <source>
        <dbReference type="EMBL" id="QBE49858.1"/>
    </source>
</evidence>
<dbReference type="Gene3D" id="3.30.70.2450">
    <property type="match status" value="1"/>
</dbReference>
<dbReference type="GO" id="GO:0008688">
    <property type="term" value="F:3-(3-hydroxyphenyl)propionate hydroxylase activity"/>
    <property type="evidence" value="ECO:0007669"/>
    <property type="project" value="TreeGrafter"/>
</dbReference>